<dbReference type="EMBL" id="JAOTPO010000002">
    <property type="protein sequence ID" value="MDE5412487.1"/>
    <property type="molecule type" value="Genomic_DNA"/>
</dbReference>
<feature type="transmembrane region" description="Helical" evidence="3">
    <location>
        <begin position="91"/>
        <end position="110"/>
    </location>
</feature>
<feature type="transmembrane region" description="Helical" evidence="3">
    <location>
        <begin position="122"/>
        <end position="140"/>
    </location>
</feature>
<keyword evidence="3" id="KW-0812">Transmembrane</keyword>
<sequence length="299" mass="33118">MKLKYSLYVFIGACSYGILSTFVKLAYEQGFIHREVISSQFLVGWFLLLLLFLFIRKQKVSRKHFFLLLGAGTTTSLTGIFYYLALETIPASLAIILLFQFTWIGVFIEAVTDRKWPSKTKLISIAIILVGTLLAAGPLLQVTSEVTLTGLIYGLIAAFSFAWFIFLSGKVALSVHPMTRSFLFITGAMILTLILFPPTFILSGAIQEGLWIYALPLGFFGLVLPTILFAVGVPKIGTGLGTILGAAELPTAVIMSVLVLKEYVSLLQWMGVLLILMAIIYSQHQNLITELYKKKKLET</sequence>
<evidence type="ECO:0000256" key="2">
    <source>
        <dbReference type="ARBA" id="ARBA00007362"/>
    </source>
</evidence>
<protein>
    <submittedName>
        <fullName evidence="5">DMT family transporter</fullName>
    </submittedName>
</protein>
<evidence type="ECO:0000256" key="3">
    <source>
        <dbReference type="SAM" id="Phobius"/>
    </source>
</evidence>
<feature type="transmembrane region" description="Helical" evidence="3">
    <location>
        <begin position="240"/>
        <end position="260"/>
    </location>
</feature>
<keyword evidence="3" id="KW-0472">Membrane</keyword>
<dbReference type="SUPFAM" id="SSF103481">
    <property type="entry name" value="Multidrug resistance efflux transporter EmrE"/>
    <property type="match status" value="2"/>
</dbReference>
<feature type="domain" description="EamA" evidence="4">
    <location>
        <begin position="6"/>
        <end position="135"/>
    </location>
</feature>
<feature type="transmembrane region" description="Helical" evidence="3">
    <location>
        <begin position="37"/>
        <end position="54"/>
    </location>
</feature>
<feature type="domain" description="EamA" evidence="4">
    <location>
        <begin position="149"/>
        <end position="280"/>
    </location>
</feature>
<comment type="similarity">
    <text evidence="2">Belongs to the EamA transporter family.</text>
</comment>
<dbReference type="RefSeq" id="WP_275117118.1">
    <property type="nucleotide sequence ID" value="NZ_JAOTPO010000002.1"/>
</dbReference>
<reference evidence="5" key="1">
    <citation type="submission" date="2024-05" db="EMBL/GenBank/DDBJ databases">
        <title>Alkalihalobacillus sp. strain MEB203 novel alkaliphilic bacterium from Lonar Lake, India.</title>
        <authorList>
            <person name="Joshi A."/>
            <person name="Thite S."/>
            <person name="Mengade P."/>
        </authorList>
    </citation>
    <scope>NUCLEOTIDE SEQUENCE</scope>
    <source>
        <strain evidence="5">MEB 203</strain>
    </source>
</reference>
<feature type="transmembrane region" description="Helical" evidence="3">
    <location>
        <begin position="146"/>
        <end position="169"/>
    </location>
</feature>
<evidence type="ECO:0000259" key="4">
    <source>
        <dbReference type="Pfam" id="PF00892"/>
    </source>
</evidence>
<feature type="transmembrane region" description="Helical" evidence="3">
    <location>
        <begin position="210"/>
        <end position="233"/>
    </location>
</feature>
<comment type="subcellular location">
    <subcellularLocation>
        <location evidence="1">Endomembrane system</location>
        <topology evidence="1">Multi-pass membrane protein</topology>
    </subcellularLocation>
</comment>
<name>A0ABT5VAW1_9BACI</name>
<feature type="transmembrane region" description="Helical" evidence="3">
    <location>
        <begin position="66"/>
        <end position="85"/>
    </location>
</feature>
<dbReference type="InterPro" id="IPR037185">
    <property type="entry name" value="EmrE-like"/>
</dbReference>
<proteinExistence type="inferred from homology"/>
<gene>
    <name evidence="5" type="ORF">N7Z68_03755</name>
</gene>
<organism evidence="5 6">
    <name type="scientific">Alkalihalobacterium chitinilyticum</name>
    <dbReference type="NCBI Taxonomy" id="2980103"/>
    <lineage>
        <taxon>Bacteria</taxon>
        <taxon>Bacillati</taxon>
        <taxon>Bacillota</taxon>
        <taxon>Bacilli</taxon>
        <taxon>Bacillales</taxon>
        <taxon>Bacillaceae</taxon>
        <taxon>Alkalihalobacterium</taxon>
    </lineage>
</organism>
<dbReference type="PANTHER" id="PTHR22911">
    <property type="entry name" value="ACYL-MALONYL CONDENSING ENZYME-RELATED"/>
    <property type="match status" value="1"/>
</dbReference>
<keyword evidence="6" id="KW-1185">Reference proteome</keyword>
<dbReference type="Pfam" id="PF00892">
    <property type="entry name" value="EamA"/>
    <property type="match status" value="2"/>
</dbReference>
<feature type="transmembrane region" description="Helical" evidence="3">
    <location>
        <begin position="181"/>
        <end position="204"/>
    </location>
</feature>
<dbReference type="InterPro" id="IPR000620">
    <property type="entry name" value="EamA_dom"/>
</dbReference>
<accession>A0ABT5VAW1</accession>
<dbReference type="Proteomes" id="UP001148125">
    <property type="component" value="Unassembled WGS sequence"/>
</dbReference>
<feature type="transmembrane region" description="Helical" evidence="3">
    <location>
        <begin position="7"/>
        <end position="25"/>
    </location>
</feature>
<comment type="caution">
    <text evidence="5">The sequence shown here is derived from an EMBL/GenBank/DDBJ whole genome shotgun (WGS) entry which is preliminary data.</text>
</comment>
<feature type="transmembrane region" description="Helical" evidence="3">
    <location>
        <begin position="266"/>
        <end position="284"/>
    </location>
</feature>
<evidence type="ECO:0000256" key="1">
    <source>
        <dbReference type="ARBA" id="ARBA00004127"/>
    </source>
</evidence>
<keyword evidence="3" id="KW-1133">Transmembrane helix</keyword>
<dbReference type="PANTHER" id="PTHR22911:SF137">
    <property type="entry name" value="SOLUTE CARRIER FAMILY 35 MEMBER G2-RELATED"/>
    <property type="match status" value="1"/>
</dbReference>
<evidence type="ECO:0000313" key="6">
    <source>
        <dbReference type="Proteomes" id="UP001148125"/>
    </source>
</evidence>
<evidence type="ECO:0000313" key="5">
    <source>
        <dbReference type="EMBL" id="MDE5412487.1"/>
    </source>
</evidence>